<keyword evidence="1" id="KW-0614">Plasmid</keyword>
<dbReference type="EMBL" id="AP026561">
    <property type="protein sequence ID" value="BDP43271.1"/>
    <property type="molecule type" value="Genomic_DNA"/>
</dbReference>
<proteinExistence type="predicted"/>
<sequence length="239" mass="26677">MIDRANANTTAIEDVPLPRHDYRTYLDGPLDERLARLVTRLSQEHRPGRGVPQLLVAPDDQVLRAVCSVLRVAYDDARVTTTFYVWPAHAIVVTPGLTAMLNHPDVRSRLCGLRFLLHEWWHALRTDRQRVYGLEEGGAELFADRMLETLTGVDGSLRRIQVYRGLVTGVLRLGERRRGTGAALAWAWESRTTPDVKAWLTGELTALGVNHPDIAPIIGYSETTGGSWAQLVEQALPGR</sequence>
<geneLocation type="plasmid" evidence="1 2">
    <name>pDAETH-1</name>
</geneLocation>
<dbReference type="Proteomes" id="UP001064971">
    <property type="component" value="Plasmid pDAETH-1"/>
</dbReference>
<evidence type="ECO:0000313" key="1">
    <source>
        <dbReference type="EMBL" id="BDP43271.1"/>
    </source>
</evidence>
<name>A0ABM8AHT2_9DEIO</name>
<protein>
    <submittedName>
        <fullName evidence="1">Uncharacterized protein</fullName>
    </submittedName>
</protein>
<organism evidence="1 2">
    <name type="scientific">Deinococcus aetherius</name>
    <dbReference type="NCBI Taxonomy" id="200252"/>
    <lineage>
        <taxon>Bacteria</taxon>
        <taxon>Thermotogati</taxon>
        <taxon>Deinococcota</taxon>
        <taxon>Deinococci</taxon>
        <taxon>Deinococcales</taxon>
        <taxon>Deinococcaceae</taxon>
        <taxon>Deinococcus</taxon>
    </lineage>
</organism>
<evidence type="ECO:0000313" key="2">
    <source>
        <dbReference type="Proteomes" id="UP001064971"/>
    </source>
</evidence>
<keyword evidence="2" id="KW-1185">Reference proteome</keyword>
<dbReference type="RefSeq" id="WP_264777779.1">
    <property type="nucleotide sequence ID" value="NZ_AP026561.1"/>
</dbReference>
<gene>
    <name evidence="1" type="ORF">DAETH_32400</name>
</gene>
<accession>A0ABM8AHT2</accession>
<reference evidence="1" key="1">
    <citation type="submission" date="2022-07" db="EMBL/GenBank/DDBJ databases">
        <title>Complete Genome Sequence of the Radioresistant Bacterium Deinococcus aetherius ST0316, Isolated from the Air Dust collected in Lower Stratosphere above Japan.</title>
        <authorList>
            <person name="Satoh K."/>
            <person name="Hagiwara K."/>
            <person name="Katsumata K."/>
            <person name="Kubo A."/>
            <person name="Yokobori S."/>
            <person name="Yamagishi A."/>
            <person name="Oono Y."/>
            <person name="Narumi I."/>
        </authorList>
    </citation>
    <scope>NUCLEOTIDE SEQUENCE</scope>
    <source>
        <strain evidence="1">ST0316</strain>
        <plasmid evidence="1">pDAETH-1</plasmid>
    </source>
</reference>